<sequence>MTEIQEQPGLTPHLDNLSFKVQERVSSPETTFIEGQHERDALHQVVGERLGKEGSAPQPTSKPSDDRPYGAEPPSYEDPKLKPQVDELINLAVSKDLDDAIKKARDINDPAILDAFHDAIVDKLFNQLVQSGKIKQIK</sequence>
<evidence type="ECO:0000256" key="1">
    <source>
        <dbReference type="SAM" id="MobiDB-lite"/>
    </source>
</evidence>
<proteinExistence type="predicted"/>
<organism evidence="2 3">
    <name type="scientific">Candidatus Colwellbacteria bacterium CG10_big_fil_rev_8_21_14_0_10_42_22</name>
    <dbReference type="NCBI Taxonomy" id="1974540"/>
    <lineage>
        <taxon>Bacteria</taxon>
        <taxon>Candidatus Colwelliibacteriota</taxon>
    </lineage>
</organism>
<comment type="caution">
    <text evidence="2">The sequence shown here is derived from an EMBL/GenBank/DDBJ whole genome shotgun (WGS) entry which is preliminary data.</text>
</comment>
<evidence type="ECO:0000313" key="2">
    <source>
        <dbReference type="EMBL" id="PIR97767.1"/>
    </source>
</evidence>
<gene>
    <name evidence="2" type="ORF">COT89_03260</name>
</gene>
<feature type="region of interest" description="Disordered" evidence="1">
    <location>
        <begin position="1"/>
        <end position="82"/>
    </location>
</feature>
<reference evidence="3" key="1">
    <citation type="submission" date="2017-09" db="EMBL/GenBank/DDBJ databases">
        <title>Depth-based differentiation of microbial function through sediment-hosted aquifers and enrichment of novel symbionts in the deep terrestrial subsurface.</title>
        <authorList>
            <person name="Probst A.J."/>
            <person name="Ladd B."/>
            <person name="Jarett J.K."/>
            <person name="Geller-Mcgrath D.E."/>
            <person name="Sieber C.M.K."/>
            <person name="Emerson J.B."/>
            <person name="Anantharaman K."/>
            <person name="Thomas B.C."/>
            <person name="Malmstrom R."/>
            <person name="Stieglmeier M."/>
            <person name="Klingl A."/>
            <person name="Woyke T."/>
            <person name="Ryan C.M."/>
            <person name="Banfield J.F."/>
        </authorList>
    </citation>
    <scope>NUCLEOTIDE SEQUENCE [LARGE SCALE GENOMIC DNA]</scope>
</reference>
<dbReference type="AlphaFoldDB" id="A0A2H0VF83"/>
<protein>
    <submittedName>
        <fullName evidence="2">Uncharacterized protein</fullName>
    </submittedName>
</protein>
<dbReference type="Proteomes" id="UP000231466">
    <property type="component" value="Unassembled WGS sequence"/>
</dbReference>
<dbReference type="EMBL" id="PFAH01000010">
    <property type="protein sequence ID" value="PIR97767.1"/>
    <property type="molecule type" value="Genomic_DNA"/>
</dbReference>
<accession>A0A2H0VF83</accession>
<name>A0A2H0VF83_9BACT</name>
<evidence type="ECO:0000313" key="3">
    <source>
        <dbReference type="Proteomes" id="UP000231466"/>
    </source>
</evidence>